<proteinExistence type="predicted"/>
<protein>
    <submittedName>
        <fullName evidence="1">Uncharacterized protein</fullName>
    </submittedName>
</protein>
<dbReference type="KEGG" id="mah:MEALZ_1060"/>
<dbReference type="EMBL" id="FO082060">
    <property type="protein sequence ID" value="CCE22754.1"/>
    <property type="molecule type" value="Genomic_DNA"/>
</dbReference>
<reference evidence="2" key="1">
    <citation type="journal article" date="2012" name="J. Bacteriol.">
        <title>Genome sequence of the haloalkaliphilic methanotrophic bacterium Methylomicrobium alcaliphilum 20Z.</title>
        <authorList>
            <person name="Vuilleumier S."/>
            <person name="Khmelenina V.N."/>
            <person name="Bringel F."/>
            <person name="Reshetnikov A.S."/>
            <person name="Lajus A."/>
            <person name="Mangenot S."/>
            <person name="Rouy Z."/>
            <person name="Op den Camp H.J."/>
            <person name="Jetten M.S."/>
            <person name="Dispirito A.A."/>
            <person name="Dunfield P."/>
            <person name="Klotz M.G."/>
            <person name="Semrau J.D."/>
            <person name="Stein L.Y."/>
            <person name="Barbe V."/>
            <person name="Medigue C."/>
            <person name="Trotsenko Y.A."/>
            <person name="Kalyuzhnaya M.G."/>
        </authorList>
    </citation>
    <scope>NUCLEOTIDE SEQUENCE [LARGE SCALE GENOMIC DNA]</scope>
    <source>
        <strain evidence="2">DSM 19304 / NCIMB 14124 / VKM B-2133 / 20Z</strain>
    </source>
</reference>
<dbReference type="STRING" id="1091494.MEALZ_1060"/>
<dbReference type="Proteomes" id="UP000008315">
    <property type="component" value="Chromosome"/>
</dbReference>
<dbReference type="AlphaFoldDB" id="G4ST44"/>
<evidence type="ECO:0000313" key="1">
    <source>
        <dbReference type="EMBL" id="CCE22754.1"/>
    </source>
</evidence>
<organism evidence="1 2">
    <name type="scientific">Methylotuvimicrobium alcaliphilum (strain DSM 19304 / NCIMB 14124 / VKM B-2133 / 20Z)</name>
    <name type="common">Methylomicrobium alcaliphilum</name>
    <dbReference type="NCBI Taxonomy" id="1091494"/>
    <lineage>
        <taxon>Bacteria</taxon>
        <taxon>Pseudomonadati</taxon>
        <taxon>Pseudomonadota</taxon>
        <taxon>Gammaproteobacteria</taxon>
        <taxon>Methylococcales</taxon>
        <taxon>Methylococcaceae</taxon>
        <taxon>Methylotuvimicrobium</taxon>
    </lineage>
</organism>
<gene>
    <name evidence="1" type="ordered locus">MEALZ_1060</name>
</gene>
<dbReference type="RefSeq" id="WP_014147553.1">
    <property type="nucleotide sequence ID" value="NC_016112.1"/>
</dbReference>
<dbReference type="HOGENOM" id="CLU_2666867_0_0_6"/>
<name>G4ST44_META2</name>
<evidence type="ECO:0000313" key="2">
    <source>
        <dbReference type="Proteomes" id="UP000008315"/>
    </source>
</evidence>
<accession>G4ST44</accession>
<dbReference type="PATRIC" id="fig|271065.3.peg.1087"/>
<sequence length="82" mass="8965">MNSKEAELLFQAGALEAPVIQKHASGDGWTVTLEGKHKLNPMLETARGQTRVFKRLDAAVGVLFEVGFGEITIVKTNKLLLM</sequence>
<keyword evidence="2" id="KW-1185">Reference proteome</keyword>